<gene>
    <name evidence="2" type="ORF">CRH09_15660</name>
</gene>
<protein>
    <submittedName>
        <fullName evidence="2">Uncharacterized protein</fullName>
    </submittedName>
</protein>
<evidence type="ECO:0000313" key="3">
    <source>
        <dbReference type="Proteomes" id="UP000221961"/>
    </source>
</evidence>
<feature type="region of interest" description="Disordered" evidence="1">
    <location>
        <begin position="1"/>
        <end position="71"/>
    </location>
</feature>
<dbReference type="KEGG" id="ntp:CRH09_15660"/>
<evidence type="ECO:0000313" key="2">
    <source>
        <dbReference type="EMBL" id="ATL67420.1"/>
    </source>
</evidence>
<sequence length="71" mass="7781">MIPARFWPGSRHHPRHPGTLHPPHPGTLHPPHPGTLHPRHPGTLFAGITAPSPAHAPKTVASDRPPDYPQW</sequence>
<name>A0A291RJE7_9NOCA</name>
<evidence type="ECO:0000256" key="1">
    <source>
        <dbReference type="SAM" id="MobiDB-lite"/>
    </source>
</evidence>
<organism evidence="2 3">
    <name type="scientific">Nocardia terpenica</name>
    <dbReference type="NCBI Taxonomy" id="455432"/>
    <lineage>
        <taxon>Bacteria</taxon>
        <taxon>Bacillati</taxon>
        <taxon>Actinomycetota</taxon>
        <taxon>Actinomycetes</taxon>
        <taxon>Mycobacteriales</taxon>
        <taxon>Nocardiaceae</taxon>
        <taxon>Nocardia</taxon>
    </lineage>
</organism>
<dbReference type="AlphaFoldDB" id="A0A291RJE7"/>
<accession>A0A291RJE7</accession>
<reference evidence="2 3" key="1">
    <citation type="submission" date="2017-10" db="EMBL/GenBank/DDBJ databases">
        <title>Comparative genomics between pathogenic Norcardia.</title>
        <authorList>
            <person name="Zeng L."/>
        </authorList>
    </citation>
    <scope>NUCLEOTIDE SEQUENCE [LARGE SCALE GENOMIC DNA]</scope>
    <source>
        <strain evidence="2 3">NC_YFY_NT001</strain>
    </source>
</reference>
<feature type="compositionally biased region" description="Pro residues" evidence="1">
    <location>
        <begin position="20"/>
        <end position="33"/>
    </location>
</feature>
<dbReference type="EMBL" id="CP023778">
    <property type="protein sequence ID" value="ATL67420.1"/>
    <property type="molecule type" value="Genomic_DNA"/>
</dbReference>
<dbReference type="Proteomes" id="UP000221961">
    <property type="component" value="Chromosome"/>
</dbReference>
<proteinExistence type="predicted"/>